<accession>A0ABW8AI31</accession>
<dbReference type="Proteomes" id="UP001612915">
    <property type="component" value="Unassembled WGS sequence"/>
</dbReference>
<dbReference type="RefSeq" id="WP_398274952.1">
    <property type="nucleotide sequence ID" value="NZ_JBITLV010000001.1"/>
</dbReference>
<organism evidence="1 2">
    <name type="scientific">Spongisporangium articulatum</name>
    <dbReference type="NCBI Taxonomy" id="3362603"/>
    <lineage>
        <taxon>Bacteria</taxon>
        <taxon>Bacillati</taxon>
        <taxon>Actinomycetota</taxon>
        <taxon>Actinomycetes</taxon>
        <taxon>Kineosporiales</taxon>
        <taxon>Kineosporiaceae</taxon>
        <taxon>Spongisporangium</taxon>
    </lineage>
</organism>
<evidence type="ECO:0000313" key="2">
    <source>
        <dbReference type="Proteomes" id="UP001612915"/>
    </source>
</evidence>
<keyword evidence="2" id="KW-1185">Reference proteome</keyword>
<sequence length="237" mass="26751">MSTPEPLPVFSPGDGLSATLAEMDRLYKADRDNAIRGQHFIKTLHGFVARQLRDRLHPAAMRAGVRVVEEASVFGSHKAKDVDVAVIHPTSGPLVLVGARSQMSSIGNNVLNYYQDIVGEAVSLEERYPMTVHSYVYLHPRRFTRSKSNDSVVETDYARYAKMYRAITGRDDVLYKNVSGVYDQFAYLVVDFEADPIQLCDDLVAAAVPDVDLSIRTFVDRVVETYQRRNIWFDLFV</sequence>
<reference evidence="1 2" key="1">
    <citation type="submission" date="2024-10" db="EMBL/GenBank/DDBJ databases">
        <title>The Natural Products Discovery Center: Release of the First 8490 Sequenced Strains for Exploring Actinobacteria Biosynthetic Diversity.</title>
        <authorList>
            <person name="Kalkreuter E."/>
            <person name="Kautsar S.A."/>
            <person name="Yang D."/>
            <person name="Bader C.D."/>
            <person name="Teijaro C.N."/>
            <person name="Fluegel L."/>
            <person name="Davis C.M."/>
            <person name="Simpson J.R."/>
            <person name="Lauterbach L."/>
            <person name="Steele A.D."/>
            <person name="Gui C."/>
            <person name="Meng S."/>
            <person name="Li G."/>
            <person name="Viehrig K."/>
            <person name="Ye F."/>
            <person name="Su P."/>
            <person name="Kiefer A.F."/>
            <person name="Nichols A."/>
            <person name="Cepeda A.J."/>
            <person name="Yan W."/>
            <person name="Fan B."/>
            <person name="Jiang Y."/>
            <person name="Adhikari A."/>
            <person name="Zheng C.-J."/>
            <person name="Schuster L."/>
            <person name="Cowan T.M."/>
            <person name="Smanski M.J."/>
            <person name="Chevrette M.G."/>
            <person name="De Carvalho L.P.S."/>
            <person name="Shen B."/>
        </authorList>
    </citation>
    <scope>NUCLEOTIDE SEQUENCE [LARGE SCALE GENOMIC DNA]</scope>
    <source>
        <strain evidence="1 2">NPDC049639</strain>
    </source>
</reference>
<dbReference type="EMBL" id="JBITLV010000001">
    <property type="protein sequence ID" value="MFI7586030.1"/>
    <property type="molecule type" value="Genomic_DNA"/>
</dbReference>
<proteinExistence type="predicted"/>
<name>A0ABW8AI31_9ACTN</name>
<evidence type="ECO:0000313" key="1">
    <source>
        <dbReference type="EMBL" id="MFI7586030.1"/>
    </source>
</evidence>
<gene>
    <name evidence="1" type="ORF">ACIB24_03015</name>
</gene>
<protein>
    <submittedName>
        <fullName evidence="1">Uncharacterized protein</fullName>
    </submittedName>
</protein>
<comment type="caution">
    <text evidence="1">The sequence shown here is derived from an EMBL/GenBank/DDBJ whole genome shotgun (WGS) entry which is preliminary data.</text>
</comment>